<dbReference type="EMBL" id="JAGKQQ010000001">
    <property type="protein sequence ID" value="MBP3958407.1"/>
    <property type="molecule type" value="Genomic_DNA"/>
</dbReference>
<evidence type="ECO:0000259" key="5">
    <source>
        <dbReference type="Pfam" id="PF06803"/>
    </source>
</evidence>
<sequence length="51" mass="5727">MWRVRLILLTLLYVISPIDLVPEIVFGPVGAIDDVIVIINAIKKLREGNQV</sequence>
<evidence type="ECO:0000256" key="3">
    <source>
        <dbReference type="ARBA" id="ARBA00022989"/>
    </source>
</evidence>
<keyword evidence="4" id="KW-0472">Membrane</keyword>
<name>A0ABS5BYC1_9BACT</name>
<evidence type="ECO:0000256" key="4">
    <source>
        <dbReference type="ARBA" id="ARBA00023136"/>
    </source>
</evidence>
<gene>
    <name evidence="6" type="ORF">J8F10_24420</name>
</gene>
<proteinExistence type="predicted"/>
<evidence type="ECO:0000256" key="1">
    <source>
        <dbReference type="ARBA" id="ARBA00004127"/>
    </source>
</evidence>
<reference evidence="6 7" key="1">
    <citation type="submission" date="2021-04" db="EMBL/GenBank/DDBJ databases">
        <authorList>
            <person name="Ivanova A."/>
        </authorList>
    </citation>
    <scope>NUCLEOTIDE SEQUENCE [LARGE SCALE GENOMIC DNA]</scope>
    <source>
        <strain evidence="6 7">G18</strain>
    </source>
</reference>
<comment type="subcellular location">
    <subcellularLocation>
        <location evidence="1">Endomembrane system</location>
        <topology evidence="1">Multi-pass membrane protein</topology>
    </subcellularLocation>
</comment>
<comment type="caution">
    <text evidence="6">The sequence shown here is derived from an EMBL/GenBank/DDBJ whole genome shotgun (WGS) entry which is preliminary data.</text>
</comment>
<accession>A0ABS5BYC1</accession>
<dbReference type="Proteomes" id="UP000676565">
    <property type="component" value="Unassembled WGS sequence"/>
</dbReference>
<keyword evidence="3" id="KW-1133">Transmembrane helix</keyword>
<evidence type="ECO:0000256" key="2">
    <source>
        <dbReference type="ARBA" id="ARBA00022692"/>
    </source>
</evidence>
<feature type="domain" description="DUF1232" evidence="5">
    <location>
        <begin position="6"/>
        <end position="38"/>
    </location>
</feature>
<evidence type="ECO:0000313" key="7">
    <source>
        <dbReference type="Proteomes" id="UP000676565"/>
    </source>
</evidence>
<dbReference type="RefSeq" id="WP_210658369.1">
    <property type="nucleotide sequence ID" value="NZ_JAGKQQ010000001.1"/>
</dbReference>
<dbReference type="InterPro" id="IPR010652">
    <property type="entry name" value="DUF1232"/>
</dbReference>
<keyword evidence="2" id="KW-0812">Transmembrane</keyword>
<organism evidence="6 7">
    <name type="scientific">Gemmata palustris</name>
    <dbReference type="NCBI Taxonomy" id="2822762"/>
    <lineage>
        <taxon>Bacteria</taxon>
        <taxon>Pseudomonadati</taxon>
        <taxon>Planctomycetota</taxon>
        <taxon>Planctomycetia</taxon>
        <taxon>Gemmatales</taxon>
        <taxon>Gemmataceae</taxon>
        <taxon>Gemmata</taxon>
    </lineage>
</organism>
<evidence type="ECO:0000313" key="6">
    <source>
        <dbReference type="EMBL" id="MBP3958407.1"/>
    </source>
</evidence>
<protein>
    <submittedName>
        <fullName evidence="6">DUF1232 domain-containing protein</fullName>
    </submittedName>
</protein>
<dbReference type="Pfam" id="PF06803">
    <property type="entry name" value="DUF1232"/>
    <property type="match status" value="1"/>
</dbReference>
<keyword evidence="7" id="KW-1185">Reference proteome</keyword>